<dbReference type="AlphaFoldDB" id="A0A9D1FK26"/>
<accession>A0A9D1FK26</accession>
<reference evidence="3" key="2">
    <citation type="journal article" date="2021" name="PeerJ">
        <title>Extensive microbial diversity within the chicken gut microbiome revealed by metagenomics and culture.</title>
        <authorList>
            <person name="Gilroy R."/>
            <person name="Ravi A."/>
            <person name="Getino M."/>
            <person name="Pursley I."/>
            <person name="Horton D.L."/>
            <person name="Alikhan N.F."/>
            <person name="Baker D."/>
            <person name="Gharbi K."/>
            <person name="Hall N."/>
            <person name="Watson M."/>
            <person name="Adriaenssens E.M."/>
            <person name="Foster-Nyarko E."/>
            <person name="Jarju S."/>
            <person name="Secka A."/>
            <person name="Antonio M."/>
            <person name="Oren A."/>
            <person name="Chaudhuri R.R."/>
            <person name="La Ragione R."/>
            <person name="Hildebrand F."/>
            <person name="Pallen M.J."/>
        </authorList>
    </citation>
    <scope>NUCLEOTIDE SEQUENCE</scope>
    <source>
        <strain evidence="3">CHK152-2871</strain>
    </source>
</reference>
<dbReference type="GO" id="GO:0009244">
    <property type="term" value="P:lipopolysaccharide core region biosynthetic process"/>
    <property type="evidence" value="ECO:0007669"/>
    <property type="project" value="TreeGrafter"/>
</dbReference>
<dbReference type="Pfam" id="PF01075">
    <property type="entry name" value="Glyco_transf_9"/>
    <property type="match status" value="1"/>
</dbReference>
<dbReference type="InterPro" id="IPR002201">
    <property type="entry name" value="Glyco_trans_9"/>
</dbReference>
<evidence type="ECO:0000256" key="1">
    <source>
        <dbReference type="ARBA" id="ARBA00022676"/>
    </source>
</evidence>
<evidence type="ECO:0000313" key="4">
    <source>
        <dbReference type="Proteomes" id="UP000886865"/>
    </source>
</evidence>
<dbReference type="Proteomes" id="UP000886865">
    <property type="component" value="Unassembled WGS sequence"/>
</dbReference>
<dbReference type="GO" id="GO:0005829">
    <property type="term" value="C:cytosol"/>
    <property type="evidence" value="ECO:0007669"/>
    <property type="project" value="TreeGrafter"/>
</dbReference>
<dbReference type="EMBL" id="DVJQ01000053">
    <property type="protein sequence ID" value="HIS74655.1"/>
    <property type="molecule type" value="Genomic_DNA"/>
</dbReference>
<dbReference type="PANTHER" id="PTHR30160:SF7">
    <property type="entry name" value="ADP-HEPTOSE--LPS HEPTOSYLTRANSFERASE 2"/>
    <property type="match status" value="1"/>
</dbReference>
<dbReference type="Gene3D" id="3.40.50.2000">
    <property type="entry name" value="Glycogen Phosphorylase B"/>
    <property type="match status" value="2"/>
</dbReference>
<dbReference type="SUPFAM" id="SSF53756">
    <property type="entry name" value="UDP-Glycosyltransferase/glycogen phosphorylase"/>
    <property type="match status" value="1"/>
</dbReference>
<evidence type="ECO:0000313" key="3">
    <source>
        <dbReference type="EMBL" id="HIS74655.1"/>
    </source>
</evidence>
<dbReference type="GO" id="GO:0008713">
    <property type="term" value="F:ADP-heptose-lipopolysaccharide heptosyltransferase activity"/>
    <property type="evidence" value="ECO:0007669"/>
    <property type="project" value="TreeGrafter"/>
</dbReference>
<proteinExistence type="predicted"/>
<sequence length="338" mass="38064">MAQKKEYKNILLVNWGGIGDEILFMPVIKSLKEAFKECKITLALEPRSASIVQLCPDIDDTIKADIKAKGIKKYINIFKFLTKVWTKNFDVVISSGKSPLVAILLFLTGISERIGFKSKTSFLLTKSVELNENQYASNMYHDLISPICNLACELPKIAIDENYILPQNLTKGEFVAIHPGVSKMSISKNILKCPNLDFWQNLITGLLEKGEKVVLFGTRDDEELILKIVSSEKITSNQNFINYFNKTKSLLDMANIFNKAKCVICADSAPMHVAVGTNVKTFAIFGPTNEEKLLPKNEKFCVIKNNIPCRPCLWHKRSQNCKDSGCLNIDYKEIISKI</sequence>
<dbReference type="PANTHER" id="PTHR30160">
    <property type="entry name" value="TETRAACYLDISACCHARIDE 4'-KINASE-RELATED"/>
    <property type="match status" value="1"/>
</dbReference>
<dbReference type="CDD" id="cd03789">
    <property type="entry name" value="GT9_LPS_heptosyltransferase"/>
    <property type="match status" value="1"/>
</dbReference>
<dbReference type="InterPro" id="IPR051199">
    <property type="entry name" value="LPS_LOS_Heptosyltrfase"/>
</dbReference>
<keyword evidence="1" id="KW-0328">Glycosyltransferase</keyword>
<name>A0A9D1FK26_9BACT</name>
<keyword evidence="2" id="KW-0808">Transferase</keyword>
<comment type="caution">
    <text evidence="3">The sequence shown here is derived from an EMBL/GenBank/DDBJ whole genome shotgun (WGS) entry which is preliminary data.</text>
</comment>
<reference evidence="3" key="1">
    <citation type="submission" date="2020-10" db="EMBL/GenBank/DDBJ databases">
        <authorList>
            <person name="Gilroy R."/>
        </authorList>
    </citation>
    <scope>NUCLEOTIDE SEQUENCE</scope>
    <source>
        <strain evidence="3">CHK152-2871</strain>
    </source>
</reference>
<evidence type="ECO:0000256" key="2">
    <source>
        <dbReference type="ARBA" id="ARBA00022679"/>
    </source>
</evidence>
<gene>
    <name evidence="3" type="ORF">IAA86_06515</name>
</gene>
<organism evidence="3 4">
    <name type="scientific">Candidatus Galligastranaerophilus intestinavium</name>
    <dbReference type="NCBI Taxonomy" id="2840836"/>
    <lineage>
        <taxon>Bacteria</taxon>
        <taxon>Candidatus Galligastranaerophilus</taxon>
    </lineage>
</organism>
<protein>
    <submittedName>
        <fullName evidence="3">Glycosyltransferase family 9 protein</fullName>
    </submittedName>
</protein>